<proteinExistence type="predicted"/>
<reference evidence="1" key="1">
    <citation type="journal article" date="2015" name="Nature">
        <title>Complex archaea that bridge the gap between prokaryotes and eukaryotes.</title>
        <authorList>
            <person name="Spang A."/>
            <person name="Saw J.H."/>
            <person name="Jorgensen S.L."/>
            <person name="Zaremba-Niedzwiedzka K."/>
            <person name="Martijn J."/>
            <person name="Lind A.E."/>
            <person name="van Eijk R."/>
            <person name="Schleper C."/>
            <person name="Guy L."/>
            <person name="Ettema T.J."/>
        </authorList>
    </citation>
    <scope>NUCLEOTIDE SEQUENCE</scope>
</reference>
<organism evidence="1">
    <name type="scientific">marine sediment metagenome</name>
    <dbReference type="NCBI Taxonomy" id="412755"/>
    <lineage>
        <taxon>unclassified sequences</taxon>
        <taxon>metagenomes</taxon>
        <taxon>ecological metagenomes</taxon>
    </lineage>
</organism>
<comment type="caution">
    <text evidence="1">The sequence shown here is derived from an EMBL/GenBank/DDBJ whole genome shotgun (WGS) entry which is preliminary data.</text>
</comment>
<dbReference type="EMBL" id="LAZR01013467">
    <property type="protein sequence ID" value="KKM21831.1"/>
    <property type="molecule type" value="Genomic_DNA"/>
</dbReference>
<accession>A0A0F9I2H3</accession>
<evidence type="ECO:0000313" key="1">
    <source>
        <dbReference type="EMBL" id="KKM21831.1"/>
    </source>
</evidence>
<dbReference type="AlphaFoldDB" id="A0A0F9I2H3"/>
<name>A0A0F9I2H3_9ZZZZ</name>
<protein>
    <submittedName>
        <fullName evidence="1">Uncharacterized protein</fullName>
    </submittedName>
</protein>
<gene>
    <name evidence="1" type="ORF">LCGC14_1631460</name>
</gene>
<sequence length="174" mass="19509">MSEAVTTIEQVVREVLETYCGCVGRGFGGHCYNCNEAARDLAQRIERSWVELGEQTRHCHPESKEDWAEIRAATIAAFIGDDGQPCRRIDADTTEGEMIKTRAELSQRHRNDMRALAVSPYSKLAVELRTVPATWVPTLLGTLLRRADAEVFIGSGLDNFIENQLAIRDTEERS</sequence>